<feature type="compositionally biased region" description="Polar residues" evidence="1">
    <location>
        <begin position="60"/>
        <end position="69"/>
    </location>
</feature>
<sequence length="69" mass="8065">MKIDYQIATTFRVLALINLVRSSLNEKIGERLSFYEQYDRFSLTDKRSPGRAMKSGTKKMINQNNINHL</sequence>
<reference evidence="2 3" key="1">
    <citation type="journal article" date="2022" name="Syst. Appl. Microbiol.">
        <title>Pseudomonas alliivorans sp. nov., a plant-pathogenic bacterium isolated from onion foliage in Georgia, USA.</title>
        <authorList>
            <person name="Zhao M."/>
            <person name="Tyson C."/>
            <person name="Chen H.C."/>
            <person name="Paudel S."/>
            <person name="Gitaitis R."/>
            <person name="Kvitko B."/>
            <person name="Dutta B."/>
        </authorList>
    </citation>
    <scope>NUCLEOTIDE SEQUENCE [LARGE SCALE GENOMIC DNA]</scope>
    <source>
        <strain evidence="2 3">20GA0068</strain>
    </source>
</reference>
<organism evidence="2 3">
    <name type="scientific">Pseudomonas alliivorans</name>
    <dbReference type="NCBI Taxonomy" id="2810613"/>
    <lineage>
        <taxon>Bacteria</taxon>
        <taxon>Pseudomonadati</taxon>
        <taxon>Pseudomonadota</taxon>
        <taxon>Gammaproteobacteria</taxon>
        <taxon>Pseudomonadales</taxon>
        <taxon>Pseudomonadaceae</taxon>
        <taxon>Pseudomonas</taxon>
    </lineage>
</organism>
<accession>A0ABS4C1I4</accession>
<dbReference type="Proteomes" id="UP000673197">
    <property type="component" value="Unassembled WGS sequence"/>
</dbReference>
<name>A0ABS4C1I4_9PSED</name>
<proteinExistence type="predicted"/>
<gene>
    <name evidence="2" type="ORF">JTJ32_03895</name>
</gene>
<evidence type="ECO:0000313" key="2">
    <source>
        <dbReference type="EMBL" id="MBP0944471.1"/>
    </source>
</evidence>
<comment type="caution">
    <text evidence="2">The sequence shown here is derived from an EMBL/GenBank/DDBJ whole genome shotgun (WGS) entry which is preliminary data.</text>
</comment>
<evidence type="ECO:0000256" key="1">
    <source>
        <dbReference type="SAM" id="MobiDB-lite"/>
    </source>
</evidence>
<dbReference type="EMBL" id="JAFFZW010000001">
    <property type="protein sequence ID" value="MBP0944471.1"/>
    <property type="molecule type" value="Genomic_DNA"/>
</dbReference>
<dbReference type="RefSeq" id="WP_210040972.1">
    <property type="nucleotide sequence ID" value="NZ_JAFFZW010000001.1"/>
</dbReference>
<keyword evidence="3" id="KW-1185">Reference proteome</keyword>
<protein>
    <submittedName>
        <fullName evidence="2">Uncharacterized protein</fullName>
    </submittedName>
</protein>
<feature type="region of interest" description="Disordered" evidence="1">
    <location>
        <begin position="46"/>
        <end position="69"/>
    </location>
</feature>
<evidence type="ECO:0000313" key="3">
    <source>
        <dbReference type="Proteomes" id="UP000673197"/>
    </source>
</evidence>